<feature type="compositionally biased region" description="Basic residues" evidence="2">
    <location>
        <begin position="270"/>
        <end position="283"/>
    </location>
</feature>
<name>A0A507CGC8_9FUNG</name>
<feature type="compositionally biased region" description="Low complexity" evidence="2">
    <location>
        <begin position="160"/>
        <end position="178"/>
    </location>
</feature>
<evidence type="ECO:0000313" key="3">
    <source>
        <dbReference type="EMBL" id="TPX40177.1"/>
    </source>
</evidence>
<proteinExistence type="predicted"/>
<dbReference type="EMBL" id="QEAM01000407">
    <property type="protein sequence ID" value="TPX40177.1"/>
    <property type="molecule type" value="Genomic_DNA"/>
</dbReference>
<feature type="compositionally biased region" description="Low complexity" evidence="2">
    <location>
        <begin position="82"/>
        <end position="93"/>
    </location>
</feature>
<feature type="region of interest" description="Disordered" evidence="2">
    <location>
        <begin position="445"/>
        <end position="466"/>
    </location>
</feature>
<evidence type="ECO:0000313" key="4">
    <source>
        <dbReference type="Proteomes" id="UP000320475"/>
    </source>
</evidence>
<feature type="coiled-coil region" evidence="1">
    <location>
        <begin position="327"/>
        <end position="354"/>
    </location>
</feature>
<keyword evidence="1" id="KW-0175">Coiled coil</keyword>
<dbReference type="VEuPathDB" id="FungiDB:SeMB42_g00291"/>
<feature type="compositionally biased region" description="Polar residues" evidence="2">
    <location>
        <begin position="217"/>
        <end position="230"/>
    </location>
</feature>
<feature type="region of interest" description="Disordered" evidence="2">
    <location>
        <begin position="44"/>
        <end position="233"/>
    </location>
</feature>
<feature type="compositionally biased region" description="Low complexity" evidence="2">
    <location>
        <begin position="453"/>
        <end position="465"/>
    </location>
</feature>
<evidence type="ECO:0000256" key="1">
    <source>
        <dbReference type="SAM" id="Coils"/>
    </source>
</evidence>
<feature type="compositionally biased region" description="Acidic residues" evidence="2">
    <location>
        <begin position="58"/>
        <end position="69"/>
    </location>
</feature>
<comment type="caution">
    <text evidence="3">The sequence shown here is derived from an EMBL/GenBank/DDBJ whole genome shotgun (WGS) entry which is preliminary data.</text>
</comment>
<accession>A0A507CGC8</accession>
<protein>
    <submittedName>
        <fullName evidence="3">Uncharacterized protein</fullName>
    </submittedName>
</protein>
<dbReference type="Proteomes" id="UP000320475">
    <property type="component" value="Unassembled WGS sequence"/>
</dbReference>
<feature type="compositionally biased region" description="Polar residues" evidence="2">
    <location>
        <begin position="129"/>
        <end position="158"/>
    </location>
</feature>
<sequence length="584" mass="65679">MEADRLQRARDLVRLELSVLRESKPVGALLDPYTVKQSILNQARRHLHQVSSDNDRESSDDDDKDEEEANSSARNGPSTTRHQQQQQPQHQVHWYPPTGWQASSHAHQAVAEDAAIQLEQPDNQDRSTEIPTTKVSARPGTTRSARDQGSTSSHSATKARSVPRSRTSASTPSSPSNTKRNRPVRFPKNAESKPSTKSLGPPPPPPPKWQARPDFDLTTNPSSGIASSRTGLKMRNRNTDLELDLRLQQSDARLVKSFRQLLGDELTASNRKRRKNAPSRRSRYPTDSRWPRLQDAKRAEECIIEFKRAEQDWESVSKLAQLRRSMMVETDAKLRNLEAQMRTAHTEASQVTERLLRSGPDSVIIDLELLPMPTPNASKGVKSSSKSKHQVKQDTKWKKAGENLSSQTQSHVNLDKFFKTKAIEPLVEYAKKEISRAISKIIRDSKRTPENQSSSSSINLTTSNSDVSTPLDTMLDAAITSGLKPCRLTAADVGVVAPHCSKKQSRTRTVQPVSMIDPSFFIKPKAPRQRDINMKRPPVDYSQINHICDAIKQQDPRLLELWLDDFVDTLYRAEFLPPPNEFGT</sequence>
<organism evidence="3 4">
    <name type="scientific">Synchytrium endobioticum</name>
    <dbReference type="NCBI Taxonomy" id="286115"/>
    <lineage>
        <taxon>Eukaryota</taxon>
        <taxon>Fungi</taxon>
        <taxon>Fungi incertae sedis</taxon>
        <taxon>Chytridiomycota</taxon>
        <taxon>Chytridiomycota incertae sedis</taxon>
        <taxon>Chytridiomycetes</taxon>
        <taxon>Synchytriales</taxon>
        <taxon>Synchytriaceae</taxon>
        <taxon>Synchytrium</taxon>
    </lineage>
</organism>
<reference evidence="3 4" key="1">
    <citation type="journal article" date="2019" name="Sci. Rep.">
        <title>Comparative genomics of chytrid fungi reveal insights into the obligate biotrophic and pathogenic lifestyle of Synchytrium endobioticum.</title>
        <authorList>
            <person name="van de Vossenberg B.T.L.H."/>
            <person name="Warris S."/>
            <person name="Nguyen H.D.T."/>
            <person name="van Gent-Pelzer M.P.E."/>
            <person name="Joly D.L."/>
            <person name="van de Geest H.C."/>
            <person name="Bonants P.J.M."/>
            <person name="Smith D.S."/>
            <person name="Levesque C.A."/>
            <person name="van der Lee T.A.J."/>
        </authorList>
    </citation>
    <scope>NUCLEOTIDE SEQUENCE [LARGE SCALE GENOMIC DNA]</scope>
    <source>
        <strain evidence="3 4">LEV6574</strain>
    </source>
</reference>
<gene>
    <name evidence="3" type="ORF">SeLEV6574_g06747</name>
</gene>
<evidence type="ECO:0000256" key="2">
    <source>
        <dbReference type="SAM" id="MobiDB-lite"/>
    </source>
</evidence>
<feature type="region of interest" description="Disordered" evidence="2">
    <location>
        <begin position="266"/>
        <end position="289"/>
    </location>
</feature>
<dbReference type="AlphaFoldDB" id="A0A507CGC8"/>